<reference evidence="2" key="2">
    <citation type="submission" date="2019-10" db="EMBL/GenBank/DDBJ databases">
        <title>Conservation and host-specific expression of non-tandemly repeated heterogenous ribosome RNA gene in arbuscular mycorrhizal fungi.</title>
        <authorList>
            <person name="Maeda T."/>
            <person name="Kobayashi Y."/>
            <person name="Nakagawa T."/>
            <person name="Ezawa T."/>
            <person name="Yamaguchi K."/>
            <person name="Bino T."/>
            <person name="Nishimoto Y."/>
            <person name="Shigenobu S."/>
            <person name="Kawaguchi M."/>
        </authorList>
    </citation>
    <scope>NUCLEOTIDE SEQUENCE</scope>
    <source>
        <strain evidence="2">HR1</strain>
    </source>
</reference>
<dbReference type="EMBL" id="BLAL01000193">
    <property type="protein sequence ID" value="GES89959.1"/>
    <property type="molecule type" value="Genomic_DNA"/>
</dbReference>
<evidence type="ECO:0008006" key="4">
    <source>
        <dbReference type="Google" id="ProtNLM"/>
    </source>
</evidence>
<proteinExistence type="predicted"/>
<evidence type="ECO:0000313" key="1">
    <source>
        <dbReference type="EMBL" id="GBB99124.1"/>
    </source>
</evidence>
<dbReference type="Proteomes" id="UP000247702">
    <property type="component" value="Unassembled WGS sequence"/>
</dbReference>
<protein>
    <recommendedName>
        <fullName evidence="4">F-box domain-containing protein</fullName>
    </recommendedName>
</protein>
<evidence type="ECO:0000313" key="3">
    <source>
        <dbReference type="Proteomes" id="UP000247702"/>
    </source>
</evidence>
<evidence type="ECO:0000313" key="2">
    <source>
        <dbReference type="EMBL" id="GES89959.1"/>
    </source>
</evidence>
<dbReference type="EMBL" id="BEXD01002691">
    <property type="protein sequence ID" value="GBB99124.1"/>
    <property type="molecule type" value="Genomic_DNA"/>
</dbReference>
<organism evidence="1 3">
    <name type="scientific">Rhizophagus clarus</name>
    <dbReference type="NCBI Taxonomy" id="94130"/>
    <lineage>
        <taxon>Eukaryota</taxon>
        <taxon>Fungi</taxon>
        <taxon>Fungi incertae sedis</taxon>
        <taxon>Mucoromycota</taxon>
        <taxon>Glomeromycotina</taxon>
        <taxon>Glomeromycetes</taxon>
        <taxon>Glomerales</taxon>
        <taxon>Glomeraceae</taxon>
        <taxon>Rhizophagus</taxon>
    </lineage>
</organism>
<dbReference type="Proteomes" id="UP000615446">
    <property type="component" value="Unassembled WGS sequence"/>
</dbReference>
<accession>A0A2Z6RLR0</accession>
<reference evidence="1 3" key="1">
    <citation type="submission" date="2017-11" db="EMBL/GenBank/DDBJ databases">
        <title>The genome of Rhizophagus clarus HR1 reveals common genetic basis of auxotrophy among arbuscular mycorrhizal fungi.</title>
        <authorList>
            <person name="Kobayashi Y."/>
        </authorList>
    </citation>
    <scope>NUCLEOTIDE SEQUENCE [LARGE SCALE GENOMIC DNA]</scope>
    <source>
        <strain evidence="1 3">HR1</strain>
    </source>
</reference>
<sequence length="129" mass="15337">MESLCNELKVEIFKYVPIPIALILLNRNWYSAFQDSHACDEWFAISRNFVQRLVMQFDTYELKSDFSVKGNDLELFHYLTARSTSSKINKKFIPIKRRQINLISRAILCKRDNALRICRICLLDRLLLY</sequence>
<dbReference type="OrthoDB" id="10576428at2759"/>
<gene>
    <name evidence="2" type="ORF">RCL2_001682300</name>
    <name evidence="1" type="ORF">RclHR1_03420007</name>
</gene>
<keyword evidence="3" id="KW-1185">Reference proteome</keyword>
<name>A0A2Z6RLR0_9GLOM</name>
<comment type="caution">
    <text evidence="1">The sequence shown here is derived from an EMBL/GenBank/DDBJ whole genome shotgun (WGS) entry which is preliminary data.</text>
</comment>
<dbReference type="STRING" id="94130.A0A2Z6RLR0"/>
<dbReference type="AlphaFoldDB" id="A0A2Z6RLR0"/>